<sequence>MAIMVFKMFTKVIICPILLLTAVALIRTFLVHRPPPPLACESRQDDHISEEKRNLSGRLSEAIQFETVTTDIHSYNSEELGRFGDYLKRTFPAIHSSSFITREVINNISVLYTVQGNDSSLKPYLLSGHLDVVPVDETQWTLSPFGGMKKDGFVYGRGTIDAKHIVMGILEALEYLLEKGFRPNRSFFLAFGHDEEASGFDGASHISALLQARNVTLEYLLDEGMMVINNTIPGLNVPVAMVGVTEKGYATLKISLNGQPGHSSLPPKETTIVILAKSISKLLGTSHPSMFGKGPEKDMLEAAAPYASLPFKFVYANIWLFRPFLSWIFSLQPHSNSLVRTTTAVTMISGGIKSNVIPGEVSAIVNHRVHPADTIEEVIDHDRYLLNNDDLEIETLESIPPHPISPFSGDSFGYQTLKYSIRQIYPNCAVVPTIMVANTDSKWYLPLTRAIYRFSPVNILPEDTSRLHGNDERISIKNYEQVVNFYYHLIINSNGNKLAFQQHTHKEL</sequence>
<dbReference type="EMBL" id="KR068533">
    <property type="protein sequence ID" value="AMO02550.1"/>
    <property type="molecule type" value="mRNA"/>
</dbReference>
<protein>
    <submittedName>
        <fullName evidence="28">Carboxypeptidase S</fullName>
    </submittedName>
</protein>
<evidence type="ECO:0000256" key="18">
    <source>
        <dbReference type="ARBA" id="ARBA00048579"/>
    </source>
</evidence>
<dbReference type="GO" id="GO:0043605">
    <property type="term" value="P:amide catabolic process"/>
    <property type="evidence" value="ECO:0007669"/>
    <property type="project" value="UniProtKB-ARBA"/>
</dbReference>
<keyword evidence="4" id="KW-0479">Metal-binding</keyword>
<evidence type="ECO:0000256" key="5">
    <source>
        <dbReference type="ARBA" id="ARBA00022801"/>
    </source>
</evidence>
<evidence type="ECO:0000313" key="28">
    <source>
        <dbReference type="EMBL" id="AMO02550.1"/>
    </source>
</evidence>
<evidence type="ECO:0000256" key="14">
    <source>
        <dbReference type="ARBA" id="ARBA00047879"/>
    </source>
</evidence>
<comment type="pathway">
    <text evidence="1">Lipid metabolism; fatty acid metabolism.</text>
</comment>
<dbReference type="PANTHER" id="PTHR45962">
    <property type="entry name" value="N-FATTY-ACYL-AMINO ACID SYNTHASE/HYDROLASE PM20D1"/>
    <property type="match status" value="1"/>
</dbReference>
<evidence type="ECO:0000256" key="24">
    <source>
        <dbReference type="ARBA" id="ARBA00048879"/>
    </source>
</evidence>
<dbReference type="AlphaFoldDB" id="A0A1S5QN43"/>
<keyword evidence="6" id="KW-0862">Zinc</keyword>
<keyword evidence="28" id="KW-0121">Carboxypeptidase</keyword>
<comment type="catalytic activity">
    <reaction evidence="22">
        <text>N-(9Z-octadecenoyl)-L-leucine + H2O = L-leucine + (9Z)-octadecenoate</text>
        <dbReference type="Rhea" id="RHEA:51360"/>
        <dbReference type="ChEBI" id="CHEBI:15377"/>
        <dbReference type="ChEBI" id="CHEBI:30823"/>
        <dbReference type="ChEBI" id="CHEBI:57427"/>
        <dbReference type="ChEBI" id="CHEBI:134035"/>
    </reaction>
    <physiologicalReaction direction="left-to-right" evidence="22">
        <dbReference type="Rhea" id="RHEA:51361"/>
    </physiologicalReaction>
    <physiologicalReaction direction="right-to-left" evidence="22">
        <dbReference type="Rhea" id="RHEA:51362"/>
    </physiologicalReaction>
</comment>
<dbReference type="InterPro" id="IPR047177">
    <property type="entry name" value="Pept_M20A"/>
</dbReference>
<comment type="catalytic activity">
    <reaction evidence="19">
        <text>N-(9Z-octadecenoyl)-L-serine + H2O = L-serine + (9Z)-octadecenoate</text>
        <dbReference type="Rhea" id="RHEA:51352"/>
        <dbReference type="ChEBI" id="CHEBI:15377"/>
        <dbReference type="ChEBI" id="CHEBI:30823"/>
        <dbReference type="ChEBI" id="CHEBI:33384"/>
        <dbReference type="ChEBI" id="CHEBI:134031"/>
    </reaction>
    <physiologicalReaction direction="left-to-right" evidence="19">
        <dbReference type="Rhea" id="RHEA:51353"/>
    </physiologicalReaction>
</comment>
<evidence type="ECO:0000256" key="4">
    <source>
        <dbReference type="ARBA" id="ARBA00022723"/>
    </source>
</evidence>
<comment type="catalytic activity">
    <reaction evidence="25">
        <text>N-(5Z,8Z,11Z,14Z-eicosatetraenoyl)-L-serine + H2O = (5Z,8Z,11Z,14Z)-eicosatetraenoate + L-serine</text>
        <dbReference type="Rhea" id="RHEA:64116"/>
        <dbReference type="ChEBI" id="CHEBI:15377"/>
        <dbReference type="ChEBI" id="CHEBI:32395"/>
        <dbReference type="ChEBI" id="CHEBI:33384"/>
        <dbReference type="ChEBI" id="CHEBI:149697"/>
    </reaction>
    <physiologicalReaction direction="left-to-right" evidence="25">
        <dbReference type="Rhea" id="RHEA:64117"/>
    </physiologicalReaction>
    <physiologicalReaction direction="right-to-left" evidence="25">
        <dbReference type="Rhea" id="RHEA:64118"/>
    </physiologicalReaction>
</comment>
<dbReference type="FunFam" id="1.10.150.900:FF:000003">
    <property type="entry name" value="N-fatty-acyl-amino acid synthase/hydrolase PM20D1"/>
    <property type="match status" value="1"/>
</dbReference>
<dbReference type="InterPro" id="IPR011650">
    <property type="entry name" value="Peptidase_M20_dimer"/>
</dbReference>
<evidence type="ECO:0000256" key="6">
    <source>
        <dbReference type="ARBA" id="ARBA00022833"/>
    </source>
</evidence>
<comment type="catalytic activity">
    <reaction evidence="24">
        <text>L-phenylalanine + (9Z)-octadecenoate = N-(9Z-octadecenoyl)-L-phenylalanine + H2O</text>
        <dbReference type="Rhea" id="RHEA:51300"/>
        <dbReference type="ChEBI" id="CHEBI:15377"/>
        <dbReference type="ChEBI" id="CHEBI:30823"/>
        <dbReference type="ChEBI" id="CHEBI:58095"/>
        <dbReference type="ChEBI" id="CHEBI:134020"/>
    </reaction>
    <physiologicalReaction direction="left-to-right" evidence="24">
        <dbReference type="Rhea" id="RHEA:51301"/>
    </physiologicalReaction>
    <physiologicalReaction direction="right-to-left" evidence="24">
        <dbReference type="Rhea" id="RHEA:51302"/>
    </physiologicalReaction>
</comment>
<evidence type="ECO:0000256" key="20">
    <source>
        <dbReference type="ARBA" id="ARBA00048729"/>
    </source>
</evidence>
<dbReference type="PANTHER" id="PTHR45962:SF1">
    <property type="entry name" value="N-FATTY-ACYL-AMINO ACID SYNTHASE_HYDROLASE PM20D1"/>
    <property type="match status" value="1"/>
</dbReference>
<dbReference type="SUPFAM" id="SSF55031">
    <property type="entry name" value="Bacterial exopeptidase dimerisation domain"/>
    <property type="match status" value="1"/>
</dbReference>
<comment type="pathway">
    <text evidence="7">Amino-acid metabolism.</text>
</comment>
<evidence type="ECO:0000256" key="10">
    <source>
        <dbReference type="ARBA" id="ARBA00047567"/>
    </source>
</evidence>
<evidence type="ECO:0000256" key="19">
    <source>
        <dbReference type="ARBA" id="ARBA00048597"/>
    </source>
</evidence>
<evidence type="ECO:0000256" key="12">
    <source>
        <dbReference type="ARBA" id="ARBA00047866"/>
    </source>
</evidence>
<comment type="similarity">
    <text evidence="2">Belongs to the peptidase M20A family.</text>
</comment>
<evidence type="ECO:0000256" key="21">
    <source>
        <dbReference type="ARBA" id="ARBA00048822"/>
    </source>
</evidence>
<dbReference type="GO" id="GO:0006508">
    <property type="term" value="P:proteolysis"/>
    <property type="evidence" value="ECO:0007669"/>
    <property type="project" value="UniProtKB-KW"/>
</dbReference>
<evidence type="ECO:0000256" key="1">
    <source>
        <dbReference type="ARBA" id="ARBA00004872"/>
    </source>
</evidence>
<dbReference type="GO" id="GO:0004046">
    <property type="term" value="F:aminoacylase activity"/>
    <property type="evidence" value="ECO:0007669"/>
    <property type="project" value="UniProtKB-EC"/>
</dbReference>
<dbReference type="InterPro" id="IPR036264">
    <property type="entry name" value="Bact_exopeptidase_dim_dom"/>
</dbReference>
<comment type="catalytic activity">
    <reaction evidence="21">
        <text>N-(9Z-octadecenoyl)-L-tryptophan + H2O = L-tryptophan + (9Z)-octadecenoate</text>
        <dbReference type="Rhea" id="RHEA:64176"/>
        <dbReference type="ChEBI" id="CHEBI:15377"/>
        <dbReference type="ChEBI" id="CHEBI:30823"/>
        <dbReference type="ChEBI" id="CHEBI:57912"/>
        <dbReference type="ChEBI" id="CHEBI:149733"/>
    </reaction>
    <physiologicalReaction direction="left-to-right" evidence="21">
        <dbReference type="Rhea" id="RHEA:64177"/>
    </physiologicalReaction>
</comment>
<dbReference type="SUPFAM" id="SSF53187">
    <property type="entry name" value="Zn-dependent exopeptidases"/>
    <property type="match status" value="1"/>
</dbReference>
<dbReference type="GO" id="GO:0006629">
    <property type="term" value="P:lipid metabolic process"/>
    <property type="evidence" value="ECO:0007669"/>
    <property type="project" value="UniProtKB-ARBA"/>
</dbReference>
<feature type="domain" description="Peptidase M20 dimerisation" evidence="27">
    <location>
        <begin position="245"/>
        <end position="380"/>
    </location>
</feature>
<evidence type="ECO:0000256" key="23">
    <source>
        <dbReference type="ARBA" id="ARBA00048840"/>
    </source>
</evidence>
<evidence type="ECO:0000256" key="17">
    <source>
        <dbReference type="ARBA" id="ARBA00048402"/>
    </source>
</evidence>
<keyword evidence="5" id="KW-0378">Hydrolase</keyword>
<comment type="catalytic activity">
    <reaction evidence="18">
        <text>an N-acyl-L-amino acid + H2O = an L-alpha-amino acid + a carboxylate</text>
        <dbReference type="Rhea" id="RHEA:15565"/>
        <dbReference type="ChEBI" id="CHEBI:15377"/>
        <dbReference type="ChEBI" id="CHEBI:29067"/>
        <dbReference type="ChEBI" id="CHEBI:59869"/>
        <dbReference type="ChEBI" id="CHEBI:59874"/>
        <dbReference type="EC" id="3.5.1.14"/>
    </reaction>
    <physiologicalReaction direction="left-to-right" evidence="18">
        <dbReference type="Rhea" id="RHEA:15566"/>
    </physiologicalReaction>
    <physiologicalReaction direction="right-to-left" evidence="18">
        <dbReference type="Rhea" id="RHEA:15567"/>
    </physiologicalReaction>
</comment>
<proteinExistence type="evidence at transcript level"/>
<comment type="catalytic activity">
    <reaction evidence="12">
        <text>N-(9Z-octadecenoyl)-L-tyrosine + H2O = L-tyrosine + (9Z)-octadecenoate</text>
        <dbReference type="Rhea" id="RHEA:64184"/>
        <dbReference type="ChEBI" id="CHEBI:15377"/>
        <dbReference type="ChEBI" id="CHEBI:30823"/>
        <dbReference type="ChEBI" id="CHEBI:58315"/>
        <dbReference type="ChEBI" id="CHEBI:149734"/>
    </reaction>
    <physiologicalReaction direction="left-to-right" evidence="12">
        <dbReference type="Rhea" id="RHEA:64185"/>
    </physiologicalReaction>
</comment>
<evidence type="ECO:0000256" key="7">
    <source>
        <dbReference type="ARBA" id="ARBA00034698"/>
    </source>
</evidence>
<comment type="catalytic activity">
    <reaction evidence="23">
        <text>an N-acyl-aromatic L-alpha-amino acid + H2O = an aromatic L-alpha-amino acid + a carboxylate</text>
        <dbReference type="Rhea" id="RHEA:54184"/>
        <dbReference type="ChEBI" id="CHEBI:15377"/>
        <dbReference type="ChEBI" id="CHEBI:29067"/>
        <dbReference type="ChEBI" id="CHEBI:84824"/>
        <dbReference type="ChEBI" id="CHEBI:138093"/>
        <dbReference type="EC" id="3.5.1.114"/>
    </reaction>
    <physiologicalReaction direction="left-to-right" evidence="23">
        <dbReference type="Rhea" id="RHEA:54185"/>
    </physiologicalReaction>
    <physiologicalReaction direction="right-to-left" evidence="23">
        <dbReference type="Rhea" id="RHEA:54186"/>
    </physiologicalReaction>
</comment>
<evidence type="ECO:0000256" key="13">
    <source>
        <dbReference type="ARBA" id="ARBA00047874"/>
    </source>
</evidence>
<keyword evidence="3" id="KW-0645">Protease</keyword>
<evidence type="ECO:0000256" key="25">
    <source>
        <dbReference type="ARBA" id="ARBA00049100"/>
    </source>
</evidence>
<dbReference type="GO" id="GO:0043604">
    <property type="term" value="P:amide biosynthetic process"/>
    <property type="evidence" value="ECO:0007669"/>
    <property type="project" value="TreeGrafter"/>
</dbReference>
<evidence type="ECO:0000259" key="27">
    <source>
        <dbReference type="Pfam" id="PF07687"/>
    </source>
</evidence>
<comment type="catalytic activity">
    <reaction evidence="20">
        <text>N-(9Z-octadecenoyl)-L-glutamine + H2O = L-glutamine + (9Z)-octadecenoate</text>
        <dbReference type="Rhea" id="RHEA:51356"/>
        <dbReference type="ChEBI" id="CHEBI:15377"/>
        <dbReference type="ChEBI" id="CHEBI:30823"/>
        <dbReference type="ChEBI" id="CHEBI:58359"/>
        <dbReference type="ChEBI" id="CHEBI:134033"/>
    </reaction>
    <physiologicalReaction direction="left-to-right" evidence="20">
        <dbReference type="Rhea" id="RHEA:51357"/>
    </physiologicalReaction>
</comment>
<evidence type="ECO:0000256" key="16">
    <source>
        <dbReference type="ARBA" id="ARBA00048380"/>
    </source>
</evidence>
<dbReference type="Pfam" id="PF01546">
    <property type="entry name" value="Peptidase_M20"/>
    <property type="match status" value="1"/>
</dbReference>
<dbReference type="Gene3D" id="3.40.630.10">
    <property type="entry name" value="Zn peptidases"/>
    <property type="match status" value="1"/>
</dbReference>
<comment type="catalytic activity">
    <reaction evidence="9">
        <text>(9Z)-octadecenoate + glycine = N-(9Z-octadecenoyl)glycine + H2O</text>
        <dbReference type="Rhea" id="RHEA:51316"/>
        <dbReference type="ChEBI" id="CHEBI:15377"/>
        <dbReference type="ChEBI" id="CHEBI:30823"/>
        <dbReference type="ChEBI" id="CHEBI:57305"/>
        <dbReference type="ChEBI" id="CHEBI:133992"/>
    </reaction>
    <physiologicalReaction direction="right-to-left" evidence="9">
        <dbReference type="Rhea" id="RHEA:51318"/>
    </physiologicalReaction>
</comment>
<comment type="catalytic activity">
    <reaction evidence="16">
        <text>N-(9Z-octadecenoyl)-L-asparagine + H2O = L-asparagine + (9Z)-octadecenoate</text>
        <dbReference type="Rhea" id="RHEA:64136"/>
        <dbReference type="ChEBI" id="CHEBI:15377"/>
        <dbReference type="ChEBI" id="CHEBI:30823"/>
        <dbReference type="ChEBI" id="CHEBI:58048"/>
        <dbReference type="ChEBI" id="CHEBI:149730"/>
    </reaction>
    <physiologicalReaction direction="left-to-right" evidence="16">
        <dbReference type="Rhea" id="RHEA:64137"/>
    </physiologicalReaction>
</comment>
<dbReference type="FunFam" id="3.40.630.10:FF:000027">
    <property type="entry name" value="N-fatty-acyl-amino acid synthase/hydrolase PM20D1"/>
    <property type="match status" value="1"/>
</dbReference>
<evidence type="ECO:0000256" key="8">
    <source>
        <dbReference type="ARBA" id="ARBA00046147"/>
    </source>
</evidence>
<evidence type="ECO:0000256" key="2">
    <source>
        <dbReference type="ARBA" id="ARBA00006247"/>
    </source>
</evidence>
<dbReference type="Pfam" id="PF07687">
    <property type="entry name" value="M20_dimer"/>
    <property type="match status" value="1"/>
</dbReference>
<reference evidence="28" key="1">
    <citation type="submission" date="2015-04" db="EMBL/GenBank/DDBJ databases">
        <title>Proteases from Tityus serrulatus venom gland: venom proteases and peptide maturation.</title>
        <authorList>
            <person name="Carmo A.O."/>
            <person name="Martins A.P.V."/>
            <person name="Oliveira-Mendes B.B.R."/>
            <person name="Horta C.C.R."/>
            <person name="Dantas A.E."/>
            <person name="Kalapothakis E."/>
        </authorList>
    </citation>
    <scope>NUCLEOTIDE SEQUENCE</scope>
</reference>
<comment type="catalytic activity">
    <reaction evidence="13">
        <text>(5Z,8Z,11Z,14Z)-eicosatetraenoate + L-phenylalanine = N-(5Z,8Z,11Z,14Z-eicosatetraenoyl)-L-phenylalanine + H2O</text>
        <dbReference type="Rhea" id="RHEA:51312"/>
        <dbReference type="ChEBI" id="CHEBI:15377"/>
        <dbReference type="ChEBI" id="CHEBI:32395"/>
        <dbReference type="ChEBI" id="CHEBI:58095"/>
        <dbReference type="ChEBI" id="CHEBI:134022"/>
    </reaction>
    <physiologicalReaction direction="left-to-right" evidence="13">
        <dbReference type="Rhea" id="RHEA:51313"/>
    </physiologicalReaction>
    <physiologicalReaction direction="right-to-left" evidence="13">
        <dbReference type="Rhea" id="RHEA:51314"/>
    </physiologicalReaction>
</comment>
<evidence type="ECO:0000256" key="9">
    <source>
        <dbReference type="ARBA" id="ARBA00047450"/>
    </source>
</evidence>
<accession>A0A1S5QN43</accession>
<name>A0A1S5QN43_TITSE</name>
<dbReference type="GO" id="GO:0004180">
    <property type="term" value="F:carboxypeptidase activity"/>
    <property type="evidence" value="ECO:0007669"/>
    <property type="project" value="UniProtKB-KW"/>
</dbReference>
<dbReference type="GO" id="GO:0046872">
    <property type="term" value="F:metal ion binding"/>
    <property type="evidence" value="ECO:0007669"/>
    <property type="project" value="UniProtKB-KW"/>
</dbReference>
<comment type="catalytic activity">
    <reaction evidence="17">
        <text>N-(5Z,8Z,11Z,14Z)-eicosatetraenoyl-glycine + H2O = (5Z,8Z,11Z,14Z)-eicosatetraenoate + glycine</text>
        <dbReference type="Rhea" id="RHEA:64108"/>
        <dbReference type="ChEBI" id="CHEBI:15377"/>
        <dbReference type="ChEBI" id="CHEBI:32395"/>
        <dbReference type="ChEBI" id="CHEBI:57305"/>
        <dbReference type="ChEBI" id="CHEBI:59002"/>
    </reaction>
    <physiologicalReaction direction="left-to-right" evidence="17">
        <dbReference type="Rhea" id="RHEA:64109"/>
    </physiologicalReaction>
    <physiologicalReaction direction="right-to-left" evidence="17">
        <dbReference type="Rhea" id="RHEA:64110"/>
    </physiologicalReaction>
</comment>
<dbReference type="GO" id="GO:0005576">
    <property type="term" value="C:extracellular region"/>
    <property type="evidence" value="ECO:0007669"/>
    <property type="project" value="UniProtKB-ARBA"/>
</dbReference>
<comment type="catalytic activity">
    <reaction evidence="15">
        <text>N-(9Z-octadecenoyl)-L-methionine + H2O = (9Z)-octadecenoate + L-methionine</text>
        <dbReference type="Rhea" id="RHEA:64144"/>
        <dbReference type="ChEBI" id="CHEBI:15377"/>
        <dbReference type="ChEBI" id="CHEBI:30823"/>
        <dbReference type="ChEBI" id="CHEBI:57844"/>
        <dbReference type="ChEBI" id="CHEBI:149732"/>
    </reaction>
    <physiologicalReaction direction="left-to-right" evidence="15">
        <dbReference type="Rhea" id="RHEA:64145"/>
    </physiologicalReaction>
</comment>
<evidence type="ECO:0000256" key="15">
    <source>
        <dbReference type="ARBA" id="ARBA00048145"/>
    </source>
</evidence>
<dbReference type="GO" id="GO:0006520">
    <property type="term" value="P:amino acid metabolic process"/>
    <property type="evidence" value="ECO:0007669"/>
    <property type="project" value="UniProtKB-ARBA"/>
</dbReference>
<evidence type="ECO:0000256" key="11">
    <source>
        <dbReference type="ARBA" id="ARBA00047723"/>
    </source>
</evidence>
<organism evidence="28">
    <name type="scientific">Tityus serrulatus</name>
    <name type="common">Brazilian yellow scorpion</name>
    <dbReference type="NCBI Taxonomy" id="6887"/>
    <lineage>
        <taxon>Eukaryota</taxon>
        <taxon>Metazoa</taxon>
        <taxon>Ecdysozoa</taxon>
        <taxon>Arthropoda</taxon>
        <taxon>Chelicerata</taxon>
        <taxon>Arachnida</taxon>
        <taxon>Scorpiones</taxon>
        <taxon>Buthida</taxon>
        <taxon>Buthoidea</taxon>
        <taxon>Buthidae</taxon>
        <taxon>Tityus</taxon>
    </lineage>
</organism>
<dbReference type="Gene3D" id="1.10.150.900">
    <property type="match status" value="1"/>
</dbReference>
<comment type="catalytic activity">
    <reaction evidence="10">
        <text>N-(4Z,7Z,10Z,13Z,16Z,19Z-docosahexaenoyl)-L-phenylalanine + H2O = (4Z,7Z,10Z,13Z,16Z,19Z)-docosahexaenoate + L-phenylalanine</text>
        <dbReference type="Rhea" id="RHEA:64132"/>
        <dbReference type="ChEBI" id="CHEBI:15377"/>
        <dbReference type="ChEBI" id="CHEBI:58095"/>
        <dbReference type="ChEBI" id="CHEBI:77016"/>
        <dbReference type="ChEBI" id="CHEBI:149701"/>
    </reaction>
    <physiologicalReaction direction="left-to-right" evidence="10">
        <dbReference type="Rhea" id="RHEA:64133"/>
    </physiologicalReaction>
</comment>
<dbReference type="InterPro" id="IPR002933">
    <property type="entry name" value="Peptidase_M20"/>
</dbReference>
<comment type="catalytic activity">
    <reaction evidence="26">
        <text>N-(9Z-octadecenoyl)-L-lysine + H2O = L-lysine + (9Z)-octadecenoate</text>
        <dbReference type="Rhea" id="RHEA:64192"/>
        <dbReference type="ChEBI" id="CHEBI:15377"/>
        <dbReference type="ChEBI" id="CHEBI:30823"/>
        <dbReference type="ChEBI" id="CHEBI:32551"/>
        <dbReference type="ChEBI" id="CHEBI:149731"/>
    </reaction>
    <physiologicalReaction direction="left-to-right" evidence="26">
        <dbReference type="Rhea" id="RHEA:64193"/>
    </physiologicalReaction>
</comment>
<comment type="catalytic activity">
    <reaction evidence="14">
        <text>N-hexadecanoyl-L-phenylalanine + H2O = hexadecanoate + L-phenylalanine</text>
        <dbReference type="Rhea" id="RHEA:64124"/>
        <dbReference type="ChEBI" id="CHEBI:7896"/>
        <dbReference type="ChEBI" id="CHEBI:15377"/>
        <dbReference type="ChEBI" id="CHEBI:58095"/>
        <dbReference type="ChEBI" id="CHEBI:149699"/>
    </reaction>
    <physiologicalReaction direction="left-to-right" evidence="14">
        <dbReference type="Rhea" id="RHEA:64125"/>
    </physiologicalReaction>
</comment>
<evidence type="ECO:0000256" key="3">
    <source>
        <dbReference type="ARBA" id="ARBA00022670"/>
    </source>
</evidence>
<dbReference type="GO" id="GO:1990845">
    <property type="term" value="P:adaptive thermogenesis"/>
    <property type="evidence" value="ECO:0007669"/>
    <property type="project" value="UniProtKB-ARBA"/>
</dbReference>
<dbReference type="CDD" id="cd05674">
    <property type="entry name" value="M20_yscS"/>
    <property type="match status" value="1"/>
</dbReference>
<comment type="function">
    <text evidence="8">Secreted enzyme that regulates the endogenous N-fatty acyl amino acid (NAAs) tissue and circulating levels by functioning as a bidirectional NAA synthase/hydrolase. It condenses free fatty acids and free amino acids to generate NAAs and bidirectionally catalyzes the reverse hydrolysis reaction. Some of these NAAs stimulate oxidative metabolism via mitochondrial uncoupling, increasing energy expenditure in a UPC1-independent manner. Thereby, this secreted protein may indirectly regulate whole body energy expenditure. PM20D1 circulates in tight association with both low- and high-density (LDL and HDL,respectively) lipoprotein particles.</text>
</comment>
<dbReference type="Gene3D" id="3.30.70.360">
    <property type="match status" value="1"/>
</dbReference>
<comment type="catalytic activity">
    <reaction evidence="11">
        <text>N-octadecanoyl-L-phenylalanine + H2O = octadecanoate + L-phenylalanine</text>
        <dbReference type="Rhea" id="RHEA:64128"/>
        <dbReference type="ChEBI" id="CHEBI:15377"/>
        <dbReference type="ChEBI" id="CHEBI:25629"/>
        <dbReference type="ChEBI" id="CHEBI:58095"/>
        <dbReference type="ChEBI" id="CHEBI:149700"/>
    </reaction>
    <physiologicalReaction direction="left-to-right" evidence="11">
        <dbReference type="Rhea" id="RHEA:64129"/>
    </physiologicalReaction>
</comment>
<evidence type="ECO:0000256" key="26">
    <source>
        <dbReference type="ARBA" id="ARBA00049457"/>
    </source>
</evidence>
<evidence type="ECO:0000256" key="22">
    <source>
        <dbReference type="ARBA" id="ARBA00048827"/>
    </source>
</evidence>